<evidence type="ECO:0000313" key="2">
    <source>
        <dbReference type="Proteomes" id="UP000269945"/>
    </source>
</evidence>
<proteinExistence type="predicted"/>
<dbReference type="Proteomes" id="UP000269945">
    <property type="component" value="Unassembled WGS sequence"/>
</dbReference>
<gene>
    <name evidence="1" type="ORF">BN2614_LOCUS1</name>
</gene>
<protein>
    <submittedName>
        <fullName evidence="1">Uncharacterized protein</fullName>
    </submittedName>
</protein>
<dbReference type="AlphaFoldDB" id="A0A9X9LWA4"/>
<dbReference type="EMBL" id="CYRY02023845">
    <property type="protein sequence ID" value="VCW97959.1"/>
    <property type="molecule type" value="Genomic_DNA"/>
</dbReference>
<sequence length="162" mass="17905">MDLGLVAKLATAPFSVLGLCGLRDKSGDKLQGTKAQGWFSRSLWSSFTARQSDILACLDGWDWRCVWTAVPSTQSPHPQGDTCKGPVTWKEMLDTRGSHSFTQQTSVEYLPWARAARLGSSKARRLGKRRLGLASWGKRQLLGHVAPALLTLHFWVSCSCLM</sequence>
<name>A0A9X9LWA4_GULGU</name>
<accession>A0A9X9LWA4</accession>
<reference evidence="1 2" key="1">
    <citation type="submission" date="2018-10" db="EMBL/GenBank/DDBJ databases">
        <authorList>
            <person name="Ekblom R."/>
            <person name="Jareborg N."/>
        </authorList>
    </citation>
    <scope>NUCLEOTIDE SEQUENCE [LARGE SCALE GENOMIC DNA]</scope>
    <source>
        <tissue evidence="1">Muscle</tissue>
    </source>
</reference>
<keyword evidence="2" id="KW-1185">Reference proteome</keyword>
<evidence type="ECO:0000313" key="1">
    <source>
        <dbReference type="EMBL" id="VCW97959.1"/>
    </source>
</evidence>
<organism evidence="1 2">
    <name type="scientific">Gulo gulo</name>
    <name type="common">Wolverine</name>
    <name type="synonym">Gluton</name>
    <dbReference type="NCBI Taxonomy" id="48420"/>
    <lineage>
        <taxon>Eukaryota</taxon>
        <taxon>Metazoa</taxon>
        <taxon>Chordata</taxon>
        <taxon>Craniata</taxon>
        <taxon>Vertebrata</taxon>
        <taxon>Euteleostomi</taxon>
        <taxon>Mammalia</taxon>
        <taxon>Eutheria</taxon>
        <taxon>Laurasiatheria</taxon>
        <taxon>Carnivora</taxon>
        <taxon>Caniformia</taxon>
        <taxon>Musteloidea</taxon>
        <taxon>Mustelidae</taxon>
        <taxon>Guloninae</taxon>
        <taxon>Gulo</taxon>
    </lineage>
</organism>
<comment type="caution">
    <text evidence="1">The sequence shown here is derived from an EMBL/GenBank/DDBJ whole genome shotgun (WGS) entry which is preliminary data.</text>
</comment>